<evidence type="ECO:0000313" key="1">
    <source>
        <dbReference type="EMBL" id="OAQ14988.1"/>
    </source>
</evidence>
<dbReference type="AlphaFoldDB" id="A0A179CZN4"/>
<proteinExistence type="predicted"/>
<sequence>MMFFRCCLKIYLGIQNYICKAPIAPVSRRVINICLIYENYTHSAREKVTEAKLEVGKVETRLRNEGKTKEEIAQHPEYLALKQDLNDKQQTFDNAYGTGSKTKRAVDAVTAALQGLAAKDVG</sequence>
<organism evidence="1 2">
    <name type="scientific">Bibersteinia trehalosi Y31</name>
    <dbReference type="NCBI Taxonomy" id="1261658"/>
    <lineage>
        <taxon>Bacteria</taxon>
        <taxon>Pseudomonadati</taxon>
        <taxon>Pseudomonadota</taxon>
        <taxon>Gammaproteobacteria</taxon>
        <taxon>Pasteurellales</taxon>
        <taxon>Pasteurellaceae</taxon>
        <taxon>Bibersteinia</taxon>
    </lineage>
</organism>
<accession>A0A179CZN4</accession>
<gene>
    <name evidence="1" type="ORF">F480_00065</name>
</gene>
<dbReference type="EMBL" id="JACI01000001">
    <property type="protein sequence ID" value="OAQ14988.1"/>
    <property type="molecule type" value="Genomic_DNA"/>
</dbReference>
<reference evidence="1 2" key="1">
    <citation type="submission" date="2014-01" db="EMBL/GenBank/DDBJ databases">
        <authorList>
            <person name="Zuccon D."/>
        </authorList>
    </citation>
    <scope>NUCLEOTIDE SEQUENCE [LARGE SCALE GENOMIC DNA]</scope>
    <source>
        <strain evidence="1 2">Y31</strain>
    </source>
</reference>
<name>A0A179CZN4_BIBTR</name>
<protein>
    <submittedName>
        <fullName evidence="1">Filamentous hemagglutinin</fullName>
    </submittedName>
</protein>
<dbReference type="PATRIC" id="fig|1261658.3.peg.13"/>
<dbReference type="Proteomes" id="UP000078358">
    <property type="component" value="Unassembled WGS sequence"/>
</dbReference>
<evidence type="ECO:0000313" key="2">
    <source>
        <dbReference type="Proteomes" id="UP000078358"/>
    </source>
</evidence>
<comment type="caution">
    <text evidence="1">The sequence shown here is derived from an EMBL/GenBank/DDBJ whole genome shotgun (WGS) entry which is preliminary data.</text>
</comment>